<dbReference type="EMBL" id="FUWX01000050">
    <property type="protein sequence ID" value="SKA12694.1"/>
    <property type="molecule type" value="Genomic_DNA"/>
</dbReference>
<accession>A0A1T4R9K5</accession>
<reference evidence="1 2" key="1">
    <citation type="submission" date="2017-02" db="EMBL/GenBank/DDBJ databases">
        <authorList>
            <person name="Peterson S.W."/>
        </authorList>
    </citation>
    <scope>NUCLEOTIDE SEQUENCE [LARGE SCALE GENOMIC DNA]</scope>
    <source>
        <strain evidence="1 2">ATCC 700028</strain>
    </source>
</reference>
<proteinExistence type="predicted"/>
<dbReference type="Pfam" id="PF21983">
    <property type="entry name" value="NikA-like"/>
    <property type="match status" value="1"/>
</dbReference>
<protein>
    <submittedName>
        <fullName evidence="1">Mobilisation protein (MobC)</fullName>
    </submittedName>
</protein>
<dbReference type="InterPro" id="IPR053842">
    <property type="entry name" value="NikA-like"/>
</dbReference>
<organism evidence="1 2">
    <name type="scientific">Cetobacterium ceti</name>
    <dbReference type="NCBI Taxonomy" id="180163"/>
    <lineage>
        <taxon>Bacteria</taxon>
        <taxon>Fusobacteriati</taxon>
        <taxon>Fusobacteriota</taxon>
        <taxon>Fusobacteriia</taxon>
        <taxon>Fusobacteriales</taxon>
        <taxon>Fusobacteriaceae</taxon>
        <taxon>Cetobacterium</taxon>
    </lineage>
</organism>
<name>A0A1T4R9K5_9FUSO</name>
<sequence length="145" mass="17256">NPYQIFDRRDTFTGTQQRKTYGFFSPYGVRGWYIMEENRIRNHQVKFRLSQEELDQLNKKILKSKLSKQDFFLKLIKEKEILVIEELPKLILELNRIGINLNQLTKKVNSKEKLGILKKIDLNRELKINSDALKSILNTIKDIFS</sequence>
<dbReference type="AlphaFoldDB" id="A0A1T4R9K5"/>
<keyword evidence="2" id="KW-1185">Reference proteome</keyword>
<evidence type="ECO:0000313" key="1">
    <source>
        <dbReference type="EMBL" id="SKA12694.1"/>
    </source>
</evidence>
<dbReference type="Proteomes" id="UP000191153">
    <property type="component" value="Unassembled WGS sequence"/>
</dbReference>
<gene>
    <name evidence="1" type="ORF">SAMN02745174_02630</name>
</gene>
<dbReference type="STRING" id="180163.SAMN02745174_02630"/>
<dbReference type="RefSeq" id="WP_234977921.1">
    <property type="nucleotide sequence ID" value="NZ_FUWX01000050.1"/>
</dbReference>
<feature type="non-terminal residue" evidence="1">
    <location>
        <position position="1"/>
    </location>
</feature>
<evidence type="ECO:0000313" key="2">
    <source>
        <dbReference type="Proteomes" id="UP000191153"/>
    </source>
</evidence>